<reference evidence="2 3" key="1">
    <citation type="journal article" date="2016" name="Mol. Biol. Evol.">
        <title>Comparative Genomics of Early-Diverging Mushroom-Forming Fungi Provides Insights into the Origins of Lignocellulose Decay Capabilities.</title>
        <authorList>
            <person name="Nagy L.G."/>
            <person name="Riley R."/>
            <person name="Tritt A."/>
            <person name="Adam C."/>
            <person name="Daum C."/>
            <person name="Floudas D."/>
            <person name="Sun H."/>
            <person name="Yadav J.S."/>
            <person name="Pangilinan J."/>
            <person name="Larsson K.H."/>
            <person name="Matsuura K."/>
            <person name="Barry K."/>
            <person name="Labutti K."/>
            <person name="Kuo R."/>
            <person name="Ohm R.A."/>
            <person name="Bhattacharya S.S."/>
            <person name="Shirouzu T."/>
            <person name="Yoshinaga Y."/>
            <person name="Martin F.M."/>
            <person name="Grigoriev I.V."/>
            <person name="Hibbett D.S."/>
        </authorList>
    </citation>
    <scope>NUCLEOTIDE SEQUENCE [LARGE SCALE GENOMIC DNA]</scope>
    <source>
        <strain evidence="2 3">HHB12733</strain>
    </source>
</reference>
<dbReference type="AlphaFoldDB" id="A0A165D1K4"/>
<dbReference type="STRING" id="1353952.A0A165D1K4"/>
<dbReference type="Pfam" id="PF01425">
    <property type="entry name" value="Amidase"/>
    <property type="match status" value="1"/>
</dbReference>
<dbReference type="SUPFAM" id="SSF75304">
    <property type="entry name" value="Amidase signature (AS) enzymes"/>
    <property type="match status" value="1"/>
</dbReference>
<dbReference type="InterPro" id="IPR023631">
    <property type="entry name" value="Amidase_dom"/>
</dbReference>
<dbReference type="Proteomes" id="UP000076842">
    <property type="component" value="Unassembled WGS sequence"/>
</dbReference>
<evidence type="ECO:0000313" key="3">
    <source>
        <dbReference type="Proteomes" id="UP000076842"/>
    </source>
</evidence>
<keyword evidence="3" id="KW-1185">Reference proteome</keyword>
<name>A0A165D1K4_9BASI</name>
<dbReference type="OrthoDB" id="566138at2759"/>
<dbReference type="PANTHER" id="PTHR42678">
    <property type="entry name" value="AMIDASE"/>
    <property type="match status" value="1"/>
</dbReference>
<dbReference type="Gene3D" id="3.90.1300.10">
    <property type="entry name" value="Amidase signature (AS) domain"/>
    <property type="match status" value="1"/>
</dbReference>
<sequence>MAVHYPDLLSTSILDLQTGIAAGHWTSVDLVNAYTARVAEANPALHAVIALNPDALSLAAACDAARAAAPAETRSPLFGIPLLIKDNISTQEMDCTAGSLALVGARTAHESTVASKLKEAGAIILGRANLSEWAYFRSWDNSSGFSGVGGQTYCAFHPQGDPSGSSSGSGSAMGAGLAAGTIGSETDGSIISPSTRNNCVGLKPTIGLVSRAGVVPISVSQDSAGPMCATVEDCAIILDAVAGPDDRDEATKRAPAARPSYLAAALDPGAIKRARIGRPKYGEKVPPAPYIQQAFDAAVDKIRAIGGVELVEVELAWTDALSEQLEKDEFQCLITEFKDGVNTYLAKLDEVPSGCRTLDDLIQFNIDHREQEMPERNAGQDMSVPPFARCRLPVYLEARERCLRHSTKEGLDKLFADYKLDAVITFSDRCLVSWLSAMAGYPLCSVPLGFLPDDVEPTKVLPLRRAPGFPFGLVMVGLPWSEAKLLSYAKAIEQVTQVRKTGKPFKAALPTTNLKDIVQSRTA</sequence>
<dbReference type="InParanoid" id="A0A165D1K4"/>
<organism evidence="2 3">
    <name type="scientific">Calocera cornea HHB12733</name>
    <dbReference type="NCBI Taxonomy" id="1353952"/>
    <lineage>
        <taxon>Eukaryota</taxon>
        <taxon>Fungi</taxon>
        <taxon>Dikarya</taxon>
        <taxon>Basidiomycota</taxon>
        <taxon>Agaricomycotina</taxon>
        <taxon>Dacrymycetes</taxon>
        <taxon>Dacrymycetales</taxon>
        <taxon>Dacrymycetaceae</taxon>
        <taxon>Calocera</taxon>
    </lineage>
</organism>
<dbReference type="PANTHER" id="PTHR42678:SF34">
    <property type="entry name" value="OS04G0183300 PROTEIN"/>
    <property type="match status" value="1"/>
</dbReference>
<proteinExistence type="predicted"/>
<gene>
    <name evidence="2" type="ORF">CALCODRAFT_532340</name>
</gene>
<evidence type="ECO:0000313" key="2">
    <source>
        <dbReference type="EMBL" id="KZT51869.1"/>
    </source>
</evidence>
<dbReference type="InterPro" id="IPR036928">
    <property type="entry name" value="AS_sf"/>
</dbReference>
<dbReference type="EMBL" id="KV424087">
    <property type="protein sequence ID" value="KZT51869.1"/>
    <property type="molecule type" value="Genomic_DNA"/>
</dbReference>
<feature type="domain" description="Amidase" evidence="1">
    <location>
        <begin position="29"/>
        <end position="486"/>
    </location>
</feature>
<evidence type="ECO:0000259" key="1">
    <source>
        <dbReference type="Pfam" id="PF01425"/>
    </source>
</evidence>
<protein>
    <submittedName>
        <fullName evidence="2">Amidase signature enzyme</fullName>
    </submittedName>
</protein>
<accession>A0A165D1K4</accession>